<accession>A0A4R3NRR9</accession>
<dbReference type="Gene3D" id="3.40.190.10">
    <property type="entry name" value="Periplasmic binding protein-like II"/>
    <property type="match status" value="2"/>
</dbReference>
<organism evidence="3 4">
    <name type="scientific">Providencia alcalifaciens</name>
    <dbReference type="NCBI Taxonomy" id="126385"/>
    <lineage>
        <taxon>Bacteria</taxon>
        <taxon>Pseudomonadati</taxon>
        <taxon>Pseudomonadota</taxon>
        <taxon>Gammaproteobacteria</taxon>
        <taxon>Enterobacterales</taxon>
        <taxon>Morganellaceae</taxon>
        <taxon>Providencia</taxon>
    </lineage>
</organism>
<dbReference type="PANTHER" id="PTHR30006">
    <property type="entry name" value="THIAMINE-BINDING PERIPLASMIC PROTEIN-RELATED"/>
    <property type="match status" value="1"/>
</dbReference>
<evidence type="ECO:0000256" key="2">
    <source>
        <dbReference type="SAM" id="MobiDB-lite"/>
    </source>
</evidence>
<comment type="caution">
    <text evidence="3">The sequence shown here is derived from an EMBL/GenBank/DDBJ whole genome shotgun (WGS) entry which is preliminary data.</text>
</comment>
<evidence type="ECO:0000313" key="3">
    <source>
        <dbReference type="EMBL" id="TCT38133.1"/>
    </source>
</evidence>
<dbReference type="Pfam" id="PF13343">
    <property type="entry name" value="SBP_bac_6"/>
    <property type="match status" value="1"/>
</dbReference>
<protein>
    <submittedName>
        <fullName evidence="3">Phosphoglycerate transport regulatory protein PgtC</fullName>
    </submittedName>
</protein>
<feature type="region of interest" description="Disordered" evidence="2">
    <location>
        <begin position="287"/>
        <end position="308"/>
    </location>
</feature>
<dbReference type="SUPFAM" id="SSF53850">
    <property type="entry name" value="Periplasmic binding protein-like II"/>
    <property type="match status" value="1"/>
</dbReference>
<dbReference type="EMBL" id="SMAS01000001">
    <property type="protein sequence ID" value="TCT38133.1"/>
    <property type="molecule type" value="Genomic_DNA"/>
</dbReference>
<evidence type="ECO:0000256" key="1">
    <source>
        <dbReference type="ARBA" id="ARBA00022729"/>
    </source>
</evidence>
<sequence>MRLITPIRPLIMRLCFFIILLNSVGISHAKNDELVIATTFSPEATQAIVTNWNAREDAIPIRTINRTSASLERLLDTDALENVDLILTSSPMLMHHLQQHNRLSALPDIPEYSQRLIPESLKGSVAAVAFSGYGILTNRKWMEQNKLPIPKTWDDLTNSQYQGSLLISSPSRSDTYHLMIESLLQQRGWEDGWRILLGMSGNLATVSSRSFGVADKIKVGLGGAAPIIDNYANVLLADPELEFHYLPDSATSPTFIAITRHSLAPEKARKLIDFLLSEQGQKVFADSSTGKYPVTPLGDDNPRKAQQSQLLDSPKPLDVHLVLQRQRLVQQLFDAAITFRLTESKDAWRAVYMAEAKLKHPLPEVRALLTAMPVSAKESEDPAYYSRFEDNRKAEEEYMRWQHFFQEQQRQAISVLEAIK</sequence>
<dbReference type="Proteomes" id="UP000295055">
    <property type="component" value="Unassembled WGS sequence"/>
</dbReference>
<gene>
    <name evidence="3" type="ORF">EC835_101126</name>
</gene>
<evidence type="ECO:0000313" key="4">
    <source>
        <dbReference type="Proteomes" id="UP000295055"/>
    </source>
</evidence>
<dbReference type="GO" id="GO:0030288">
    <property type="term" value="C:outer membrane-bounded periplasmic space"/>
    <property type="evidence" value="ECO:0007669"/>
    <property type="project" value="TreeGrafter"/>
</dbReference>
<dbReference type="PANTHER" id="PTHR30006:SF25">
    <property type="entry name" value="PHOSPHOGLYCERATE TRANSPORT REGULATORY PROTEIN PGTC"/>
    <property type="match status" value="1"/>
</dbReference>
<keyword evidence="1" id="KW-0732">Signal</keyword>
<name>A0A4R3NRR9_9GAMM</name>
<proteinExistence type="predicted"/>
<reference evidence="3 4" key="1">
    <citation type="submission" date="2019-03" db="EMBL/GenBank/DDBJ databases">
        <title>Genomic analyses of the natural microbiome of Caenorhabditis elegans.</title>
        <authorList>
            <person name="Samuel B."/>
        </authorList>
    </citation>
    <scope>NUCLEOTIDE SEQUENCE [LARGE SCALE GENOMIC DNA]</scope>
    <source>
        <strain evidence="3 4">JUb102</strain>
    </source>
</reference>
<dbReference type="AlphaFoldDB" id="A0A4R3NRR9"/>